<reference evidence="8" key="1">
    <citation type="journal article" date="2020" name="Nat. Genet.">
        <title>Genomic diversifications of five Gossypium allopolyploid species and their impact on cotton improvement.</title>
        <authorList>
            <person name="Chen Z.J."/>
            <person name="Sreedasyam A."/>
            <person name="Ando A."/>
            <person name="Song Q."/>
            <person name="De Santiago L.M."/>
            <person name="Hulse-Kemp A.M."/>
            <person name="Ding M."/>
            <person name="Ye W."/>
            <person name="Kirkbride R.C."/>
            <person name="Jenkins J."/>
            <person name="Plott C."/>
            <person name="Lovell J."/>
            <person name="Lin Y.M."/>
            <person name="Vaughn R."/>
            <person name="Liu B."/>
            <person name="Simpson S."/>
            <person name="Scheffler B.E."/>
            <person name="Wen L."/>
            <person name="Saski C.A."/>
            <person name="Grover C.E."/>
            <person name="Hu G."/>
            <person name="Conover J.L."/>
            <person name="Carlson J.W."/>
            <person name="Shu S."/>
            <person name="Boston L.B."/>
            <person name="Williams M."/>
            <person name="Peterson D.G."/>
            <person name="McGee K."/>
            <person name="Jones D.C."/>
            <person name="Wendel J.F."/>
            <person name="Stelly D.M."/>
            <person name="Grimwood J."/>
            <person name="Schmutz J."/>
        </authorList>
    </citation>
    <scope>NUCLEOTIDE SEQUENCE [LARGE SCALE GENOMIC DNA]</scope>
    <source>
        <strain evidence="8">cv. 3-79</strain>
    </source>
</reference>
<dbReference type="Pfam" id="PF01582">
    <property type="entry name" value="TIR"/>
    <property type="match status" value="1"/>
</dbReference>
<dbReference type="EC" id="3.2.2.6" evidence="1"/>
<comment type="catalytic activity">
    <reaction evidence="4">
        <text>NAD(+) + H2O = ADP-D-ribose + nicotinamide + H(+)</text>
        <dbReference type="Rhea" id="RHEA:16301"/>
        <dbReference type="ChEBI" id="CHEBI:15377"/>
        <dbReference type="ChEBI" id="CHEBI:15378"/>
        <dbReference type="ChEBI" id="CHEBI:17154"/>
        <dbReference type="ChEBI" id="CHEBI:57540"/>
        <dbReference type="ChEBI" id="CHEBI:57967"/>
        <dbReference type="EC" id="3.2.2.6"/>
    </reaction>
    <physiologicalReaction direction="left-to-right" evidence="4">
        <dbReference type="Rhea" id="RHEA:16302"/>
    </physiologicalReaction>
</comment>
<dbReference type="Gene3D" id="3.40.50.10140">
    <property type="entry name" value="Toll/interleukin-1 receptor homology (TIR) domain"/>
    <property type="match status" value="1"/>
</dbReference>
<dbReference type="PANTHER" id="PTHR32009">
    <property type="entry name" value="TMV RESISTANCE PROTEIN N-LIKE"/>
    <property type="match status" value="1"/>
</dbReference>
<accession>A0A5J5U7P5</accession>
<dbReference type="AlphaFoldDB" id="A0A5J5U7P5"/>
<keyword evidence="8" id="KW-1185">Reference proteome</keyword>
<evidence type="ECO:0000256" key="5">
    <source>
        <dbReference type="SAM" id="SignalP"/>
    </source>
</evidence>
<gene>
    <name evidence="7" type="ORF">ES319_A10G253900v1</name>
</gene>
<feature type="signal peptide" evidence="5">
    <location>
        <begin position="1"/>
        <end position="21"/>
    </location>
</feature>
<dbReference type="PANTHER" id="PTHR32009:SF39">
    <property type="entry name" value="TIR DOMAIN-CONTAINING PROTEIN"/>
    <property type="match status" value="1"/>
</dbReference>
<keyword evidence="3" id="KW-0520">NAD</keyword>
<evidence type="ECO:0000256" key="4">
    <source>
        <dbReference type="ARBA" id="ARBA00047304"/>
    </source>
</evidence>
<feature type="chain" id="PRO_5023915600" description="ADP-ribosyl cyclase/cyclic ADP-ribose hydrolase" evidence="5">
    <location>
        <begin position="22"/>
        <end position="100"/>
    </location>
</feature>
<evidence type="ECO:0000256" key="3">
    <source>
        <dbReference type="ARBA" id="ARBA00023027"/>
    </source>
</evidence>
<keyword evidence="2" id="KW-0378">Hydrolase</keyword>
<evidence type="ECO:0000259" key="6">
    <source>
        <dbReference type="PROSITE" id="PS50104"/>
    </source>
</evidence>
<dbReference type="InterPro" id="IPR035897">
    <property type="entry name" value="Toll_tir_struct_dom_sf"/>
</dbReference>
<dbReference type="InterPro" id="IPR000157">
    <property type="entry name" value="TIR_dom"/>
</dbReference>
<organism evidence="7 8">
    <name type="scientific">Gossypium barbadense</name>
    <name type="common">Sea Island cotton</name>
    <name type="synonym">Hibiscus barbadensis</name>
    <dbReference type="NCBI Taxonomy" id="3634"/>
    <lineage>
        <taxon>Eukaryota</taxon>
        <taxon>Viridiplantae</taxon>
        <taxon>Streptophyta</taxon>
        <taxon>Embryophyta</taxon>
        <taxon>Tracheophyta</taxon>
        <taxon>Spermatophyta</taxon>
        <taxon>Magnoliopsida</taxon>
        <taxon>eudicotyledons</taxon>
        <taxon>Gunneridae</taxon>
        <taxon>Pentapetalae</taxon>
        <taxon>rosids</taxon>
        <taxon>malvids</taxon>
        <taxon>Malvales</taxon>
        <taxon>Malvaceae</taxon>
        <taxon>Malvoideae</taxon>
        <taxon>Gossypium</taxon>
    </lineage>
</organism>
<dbReference type="GO" id="GO:0007165">
    <property type="term" value="P:signal transduction"/>
    <property type="evidence" value="ECO:0007669"/>
    <property type="project" value="InterPro"/>
</dbReference>
<dbReference type="EMBL" id="CM018211">
    <property type="protein sequence ID" value="KAB2063945.1"/>
    <property type="molecule type" value="Genomic_DNA"/>
</dbReference>
<dbReference type="OrthoDB" id="1678688at2759"/>
<evidence type="ECO:0000313" key="7">
    <source>
        <dbReference type="EMBL" id="KAB2063945.1"/>
    </source>
</evidence>
<evidence type="ECO:0000313" key="8">
    <source>
        <dbReference type="Proteomes" id="UP000327439"/>
    </source>
</evidence>
<dbReference type="PROSITE" id="PS50104">
    <property type="entry name" value="TIR"/>
    <property type="match status" value="1"/>
</dbReference>
<proteinExistence type="predicted"/>
<evidence type="ECO:0000256" key="1">
    <source>
        <dbReference type="ARBA" id="ARBA00011982"/>
    </source>
</evidence>
<sequence length="100" mass="11589">MMLLIILVILLLVFLLQKYEKERSPAKESSHCVSRSLVPQSDNPYPLTSSSYQVKHQVFLSFRGEDVRLNFTSHLLKALKDTGINVFFDEETLERGKQLY</sequence>
<keyword evidence="5" id="KW-0732">Signal</keyword>
<name>A0A5J5U7P5_GOSBA</name>
<evidence type="ECO:0000256" key="2">
    <source>
        <dbReference type="ARBA" id="ARBA00022801"/>
    </source>
</evidence>
<feature type="domain" description="TIR" evidence="6">
    <location>
        <begin position="54"/>
        <end position="100"/>
    </location>
</feature>
<dbReference type="Proteomes" id="UP000327439">
    <property type="component" value="Chromosome A10"/>
</dbReference>
<protein>
    <recommendedName>
        <fullName evidence="1">ADP-ribosyl cyclase/cyclic ADP-ribose hydrolase</fullName>
        <ecNumber evidence="1">3.2.2.6</ecNumber>
    </recommendedName>
</protein>
<dbReference type="SUPFAM" id="SSF52200">
    <property type="entry name" value="Toll/Interleukin receptor TIR domain"/>
    <property type="match status" value="1"/>
</dbReference>
<dbReference type="GO" id="GO:0061809">
    <property type="term" value="F:NAD+ nucleosidase activity, cyclic ADP-ribose generating"/>
    <property type="evidence" value="ECO:0007669"/>
    <property type="project" value="UniProtKB-EC"/>
</dbReference>